<protein>
    <recommendedName>
        <fullName evidence="3">ABC transporter substrate binding protein</fullName>
    </recommendedName>
</protein>
<accession>A0A2U3QHM7</accession>
<organism evidence="1 2">
    <name type="scientific">Candidatus Sulfobium mesophilum</name>
    <dbReference type="NCBI Taxonomy" id="2016548"/>
    <lineage>
        <taxon>Bacteria</taxon>
        <taxon>Pseudomonadati</taxon>
        <taxon>Nitrospirota</taxon>
        <taxon>Nitrospiria</taxon>
        <taxon>Nitrospirales</taxon>
        <taxon>Nitrospiraceae</taxon>
        <taxon>Candidatus Sulfobium</taxon>
    </lineage>
</organism>
<dbReference type="AlphaFoldDB" id="A0A2U3QHM7"/>
<evidence type="ECO:0000313" key="2">
    <source>
        <dbReference type="Proteomes" id="UP000245125"/>
    </source>
</evidence>
<dbReference type="PANTHER" id="PTHR35271:SF1">
    <property type="entry name" value="ABC TRANSPORTER, SUBSTRATE-BINDING LIPOPROTEIN"/>
    <property type="match status" value="1"/>
</dbReference>
<dbReference type="PANTHER" id="PTHR35271">
    <property type="entry name" value="ABC TRANSPORTER, SUBSTRATE-BINDING LIPOPROTEIN-RELATED"/>
    <property type="match status" value="1"/>
</dbReference>
<evidence type="ECO:0000313" key="1">
    <source>
        <dbReference type="EMBL" id="SPQ00916.1"/>
    </source>
</evidence>
<dbReference type="EMBL" id="OUUY01000084">
    <property type="protein sequence ID" value="SPQ00916.1"/>
    <property type="molecule type" value="Genomic_DNA"/>
</dbReference>
<dbReference type="Pfam" id="PF04392">
    <property type="entry name" value="ABC_sub_bind"/>
    <property type="match status" value="1"/>
</dbReference>
<dbReference type="CDD" id="cd06325">
    <property type="entry name" value="PBP1_ABC_unchar_transporter"/>
    <property type="match status" value="1"/>
</dbReference>
<reference evidence="2" key="1">
    <citation type="submission" date="2018-03" db="EMBL/GenBank/DDBJ databases">
        <authorList>
            <person name="Zecchin S."/>
        </authorList>
    </citation>
    <scope>NUCLEOTIDE SEQUENCE [LARGE SCALE GENOMIC DNA]</scope>
</reference>
<dbReference type="Gene3D" id="3.40.50.2300">
    <property type="match status" value="2"/>
</dbReference>
<dbReference type="OrthoDB" id="9776955at2"/>
<keyword evidence="2" id="KW-1185">Reference proteome</keyword>
<proteinExistence type="predicted"/>
<name>A0A2U3QHM7_9BACT</name>
<dbReference type="InterPro" id="IPR007487">
    <property type="entry name" value="ABC_transpt-TYRBP-like"/>
</dbReference>
<dbReference type="PROSITE" id="PS51257">
    <property type="entry name" value="PROKAR_LIPOPROTEIN"/>
    <property type="match status" value="1"/>
</dbReference>
<dbReference type="Proteomes" id="UP000245125">
    <property type="component" value="Unassembled WGS sequence"/>
</dbReference>
<sequence length="329" mass="35685">MIGNIYKASFALLLIFISLSILSCRRQPVEKKYVIGVINLNPTMSSMVEGFKDGLAEKGCVEGKNVTYMQLKDLEDIDRVLRDLKVRKADLILAVTTPAMEKAQNAVRGTGIPIVGISFDPVRGGIVDSMAYKKENTTGIRVGGGVKKALEWLLLIAPHTKRVFVPVKFDTSAAESRLADLKDIATILNIDLLISNIEGRDDLRTALSSIPKDIDAEFIPHSLLIVSNLDAILETAVKRRLPTASGSGLYKYGVTVSCGQDHGHTGKQAAELANKVLKGRPAASLPFEAADLFLGINLDNAKKIGLDIPEHFLRQAEIMRQPAGAANEN</sequence>
<gene>
    <name evidence="1" type="ORF">NBG4_380004</name>
</gene>
<evidence type="ECO:0008006" key="3">
    <source>
        <dbReference type="Google" id="ProtNLM"/>
    </source>
</evidence>